<evidence type="ECO:0000259" key="4">
    <source>
        <dbReference type="PROSITE" id="PS51192"/>
    </source>
</evidence>
<evidence type="ECO:0000256" key="3">
    <source>
        <dbReference type="ARBA" id="ARBA00023125"/>
    </source>
</evidence>
<evidence type="ECO:0000256" key="2">
    <source>
        <dbReference type="ARBA" id="ARBA00022840"/>
    </source>
</evidence>
<dbReference type="GO" id="GO:0005524">
    <property type="term" value="F:ATP binding"/>
    <property type="evidence" value="ECO:0007669"/>
    <property type="project" value="UniProtKB-KW"/>
</dbReference>
<keyword evidence="1" id="KW-0547">Nucleotide-binding</keyword>
<feature type="domain" description="Helicase C-terminal" evidence="5">
    <location>
        <begin position="125"/>
        <end position="268"/>
    </location>
</feature>
<protein>
    <submittedName>
        <fullName evidence="6">ComF operon protein 1</fullName>
    </submittedName>
</protein>
<evidence type="ECO:0000313" key="6">
    <source>
        <dbReference type="EMBL" id="GAO99386.1"/>
    </source>
</evidence>
<evidence type="ECO:0000256" key="1">
    <source>
        <dbReference type="ARBA" id="ARBA00022741"/>
    </source>
</evidence>
<dbReference type="GO" id="GO:0006310">
    <property type="term" value="P:DNA recombination"/>
    <property type="evidence" value="ECO:0007669"/>
    <property type="project" value="TreeGrafter"/>
</dbReference>
<name>A0A0K8MFS1_9LACO</name>
<proteinExistence type="predicted"/>
<evidence type="ECO:0000259" key="5">
    <source>
        <dbReference type="PROSITE" id="PS51194"/>
    </source>
</evidence>
<evidence type="ECO:0000313" key="7">
    <source>
        <dbReference type="Proteomes" id="UP000253891"/>
    </source>
</evidence>
<organism evidence="6 7">
    <name type="scientific">Fructobacillus ficulneus</name>
    <dbReference type="NCBI Taxonomy" id="157463"/>
    <lineage>
        <taxon>Bacteria</taxon>
        <taxon>Bacillati</taxon>
        <taxon>Bacillota</taxon>
        <taxon>Bacilli</taxon>
        <taxon>Lactobacillales</taxon>
        <taxon>Lactobacillaceae</taxon>
        <taxon>Fructobacillus</taxon>
    </lineage>
</organism>
<gene>
    <name evidence="6" type="ORF">FFIC_092190</name>
</gene>
<dbReference type="PROSITE" id="PS51192">
    <property type="entry name" value="HELICASE_ATP_BIND_1"/>
    <property type="match status" value="1"/>
</dbReference>
<dbReference type="PANTHER" id="PTHR30580:SF1">
    <property type="entry name" value="COMF OPERON PROTEIN 1"/>
    <property type="match status" value="1"/>
</dbReference>
<dbReference type="STRING" id="157463.GCA_001047075_00317"/>
<dbReference type="GO" id="GO:0006270">
    <property type="term" value="P:DNA replication initiation"/>
    <property type="evidence" value="ECO:0007669"/>
    <property type="project" value="TreeGrafter"/>
</dbReference>
<dbReference type="SMART" id="SM00490">
    <property type="entry name" value="HELICc"/>
    <property type="match status" value="1"/>
</dbReference>
<dbReference type="SUPFAM" id="SSF52540">
    <property type="entry name" value="P-loop containing nucleoside triphosphate hydrolases"/>
    <property type="match status" value="1"/>
</dbReference>
<keyword evidence="2" id="KW-0067">ATP-binding</keyword>
<reference evidence="6 7" key="1">
    <citation type="journal article" date="2015" name="BMC Genomics">
        <title>Comparative genomics of Fructobacillus spp. and Leuconostoc spp. reveals niche-specific evolution of Fructobacillus spp.</title>
        <authorList>
            <person name="Endo A."/>
            <person name="Tanizawa Y."/>
            <person name="Tanaka N."/>
            <person name="Maeno S."/>
            <person name="Kumar H."/>
            <person name="Shiwa Y."/>
            <person name="Okada S."/>
            <person name="Yoshikawa H."/>
            <person name="Dicks L."/>
            <person name="Nakagawa J."/>
            <person name="Arita M."/>
        </authorList>
    </citation>
    <scope>NUCLEOTIDE SEQUENCE [LARGE SCALE GENOMIC DNA]</scope>
    <source>
        <strain evidence="6 7">JCM 12225</strain>
    </source>
</reference>
<sequence>MQAAFSTPIQVLHGQERIPYHYRQLVLATTHQALRFRQAFDLIVVDEVDAFPFRGDEALAYAVSQAKKKEGMVVYLTATPTPDLLKRVKHGQLRQSYLPQRFHGGALPLIQVVRVGDWRKRCPRRLAEAVKHWQDTKTPFLIFVPEIKDLVLVEKYLQDFPTLKGATVYSQDPDRALKVVKLRRGDYQYLITTTILERGVTVPGLEVAILGADEGTFSTAALVQIAGRVGRSKDRQDGLVLALVQEQTLPLRRAQQQIAALNQKAQGH</sequence>
<keyword evidence="3" id="KW-0238">DNA-binding</keyword>
<dbReference type="GO" id="GO:0003677">
    <property type="term" value="F:DNA binding"/>
    <property type="evidence" value="ECO:0007669"/>
    <property type="project" value="UniProtKB-KW"/>
</dbReference>
<keyword evidence="7" id="KW-1185">Reference proteome</keyword>
<dbReference type="Pfam" id="PF00271">
    <property type="entry name" value="Helicase_C"/>
    <property type="match status" value="1"/>
</dbReference>
<dbReference type="AlphaFoldDB" id="A0A0K8MFS1"/>
<dbReference type="Proteomes" id="UP000253891">
    <property type="component" value="Unassembled WGS sequence"/>
</dbReference>
<dbReference type="PANTHER" id="PTHR30580">
    <property type="entry name" value="PRIMOSOMAL PROTEIN N"/>
    <property type="match status" value="1"/>
</dbReference>
<dbReference type="InterPro" id="IPR027417">
    <property type="entry name" value="P-loop_NTPase"/>
</dbReference>
<dbReference type="InterPro" id="IPR014001">
    <property type="entry name" value="Helicase_ATP-bd"/>
</dbReference>
<dbReference type="InterPro" id="IPR001650">
    <property type="entry name" value="Helicase_C-like"/>
</dbReference>
<dbReference type="PROSITE" id="PS51194">
    <property type="entry name" value="HELICASE_CTER"/>
    <property type="match status" value="1"/>
</dbReference>
<accession>A0A0K8MFS1</accession>
<dbReference type="Gene3D" id="3.40.50.300">
    <property type="entry name" value="P-loop containing nucleotide triphosphate hydrolases"/>
    <property type="match status" value="2"/>
</dbReference>
<dbReference type="EMBL" id="DF967986">
    <property type="protein sequence ID" value="GAO99386.1"/>
    <property type="molecule type" value="Genomic_DNA"/>
</dbReference>
<feature type="domain" description="Helicase ATP-binding" evidence="4">
    <location>
        <begin position="1"/>
        <end position="98"/>
    </location>
</feature>
<dbReference type="GO" id="GO:0006302">
    <property type="term" value="P:double-strand break repair"/>
    <property type="evidence" value="ECO:0007669"/>
    <property type="project" value="TreeGrafter"/>
</dbReference>
<dbReference type="GO" id="GO:0043138">
    <property type="term" value="F:3'-5' DNA helicase activity"/>
    <property type="evidence" value="ECO:0007669"/>
    <property type="project" value="TreeGrafter"/>
</dbReference>